<gene>
    <name evidence="2" type="ORF">KP509_05G019800</name>
</gene>
<keyword evidence="3" id="KW-1185">Reference proteome</keyword>
<sequence>MKWIRTRHGLGCIGRLRSLNVPILSGLKNLRVKQPGQSRRRRNKRRDEGSNTHSAEIIVTIEGMPSEDEEFIKFTSMHPGYLDTLVIDELREEEYEELKEDGHVCLDYSGYGLFSQLQQDLDSSSSSFAIAHIPGDLSEETLRCRGEEGTVEFDIRRRIMRFLNIREEEYGMVFTSSKGAAFKLLGESYPFGAQRSLLAVYDYESEALSAMQERAESHGARTHAASFIFPSLSVCATHLKDQILCTYGLHSMNAREDIEIAERQGDIGKMSLEINKNDENEDSYETHKRKDGQKGLFVFPVQSRVSGTRYSYQWMSLAQDNGWHVLLDASGLGPKDMDSLGLSLFQPDFIVTSFYKVFGSDPTGFGCLFVKLSSMSVLSQSIAVRNIGMVRIIPMRRESSPNNQPQEVSRTEDDSINCLCNLQEHLSAQVAFSGPASILFRRKCMESDNSFDSNACLKGKNEDDSAEVRLATASVDVIFDVNALQQDEFSSQGHMKAPKSSIPVTPRSVLEESPLRSAEQCGHVGESHQQDQRGKDCKLVKHEGKIYDDSNDASQGKGTLSEGSDFHPGNMEFMQLTAHNALTRRKILMNYSHEIACSRSNSKHKIAFSQPLVLPDISEDLFLINSKGFSLYNELYFSSSLYDDHDDYDYDVVVVDDDDDEYDVYDDIDDEHEDEISEWDSMNEPFEVKRREPEIYCRGLNHADSLGLNKTNDRLKFLTNWLITSMMKLQHMTLTHYEPLVHLYGPKANYERGASLAFNLFDPNGLLVRPSLVQELGQRNNISLGLAMLSHISSLNGCSNSRHECLYKGQMGQGSSLQVSHGTDRHSISMKLQVVTATLGLFTNFEDVYKLWAFVAKFLDSEFVDEHFHGILQH</sequence>
<dbReference type="AlphaFoldDB" id="A0A8T2URB3"/>
<name>A0A8T2URB3_CERRI</name>
<dbReference type="PANTHER" id="PTHR14237">
    <property type="entry name" value="MOLYBDOPTERIN COFACTOR SULFURASE MOSC"/>
    <property type="match status" value="1"/>
</dbReference>
<evidence type="ECO:0000313" key="2">
    <source>
        <dbReference type="EMBL" id="KAH7436426.1"/>
    </source>
</evidence>
<dbReference type="Proteomes" id="UP000825935">
    <property type="component" value="Chromosome 5"/>
</dbReference>
<protein>
    <recommendedName>
        <fullName evidence="4">Molybdenum cofactor sulfurase</fullName>
    </recommendedName>
</protein>
<dbReference type="SUPFAM" id="SSF53383">
    <property type="entry name" value="PLP-dependent transferases"/>
    <property type="match status" value="1"/>
</dbReference>
<dbReference type="InterPro" id="IPR015421">
    <property type="entry name" value="PyrdxlP-dep_Trfase_major"/>
</dbReference>
<accession>A0A8T2URB3</accession>
<evidence type="ECO:0000313" key="3">
    <source>
        <dbReference type="Proteomes" id="UP000825935"/>
    </source>
</evidence>
<evidence type="ECO:0000256" key="1">
    <source>
        <dbReference type="SAM" id="MobiDB-lite"/>
    </source>
</evidence>
<dbReference type="PANTHER" id="PTHR14237:SF76">
    <property type="entry name" value="OS03G0765800 PROTEIN"/>
    <property type="match status" value="1"/>
</dbReference>
<evidence type="ECO:0008006" key="4">
    <source>
        <dbReference type="Google" id="ProtNLM"/>
    </source>
</evidence>
<dbReference type="InterPro" id="IPR015424">
    <property type="entry name" value="PyrdxlP-dep_Trfase"/>
</dbReference>
<proteinExistence type="predicted"/>
<reference evidence="2" key="1">
    <citation type="submission" date="2021-08" db="EMBL/GenBank/DDBJ databases">
        <title>WGS assembly of Ceratopteris richardii.</title>
        <authorList>
            <person name="Marchant D.B."/>
            <person name="Chen G."/>
            <person name="Jenkins J."/>
            <person name="Shu S."/>
            <person name="Leebens-Mack J."/>
            <person name="Grimwood J."/>
            <person name="Schmutz J."/>
            <person name="Soltis P."/>
            <person name="Soltis D."/>
            <person name="Chen Z.-H."/>
        </authorList>
    </citation>
    <scope>NUCLEOTIDE SEQUENCE</scope>
    <source>
        <strain evidence="2">Whitten #5841</strain>
        <tissue evidence="2">Leaf</tissue>
    </source>
</reference>
<dbReference type="EMBL" id="CM035410">
    <property type="protein sequence ID" value="KAH7436426.1"/>
    <property type="molecule type" value="Genomic_DNA"/>
</dbReference>
<dbReference type="OMA" id="TQMHESE"/>
<dbReference type="Gene3D" id="3.40.640.10">
    <property type="entry name" value="Type I PLP-dependent aspartate aminotransferase-like (Major domain)"/>
    <property type="match status" value="1"/>
</dbReference>
<dbReference type="OrthoDB" id="10264306at2759"/>
<comment type="caution">
    <text evidence="2">The sequence shown here is derived from an EMBL/GenBank/DDBJ whole genome shotgun (WGS) entry which is preliminary data.</text>
</comment>
<organism evidence="2 3">
    <name type="scientific">Ceratopteris richardii</name>
    <name type="common">Triangle waterfern</name>
    <dbReference type="NCBI Taxonomy" id="49495"/>
    <lineage>
        <taxon>Eukaryota</taxon>
        <taxon>Viridiplantae</taxon>
        <taxon>Streptophyta</taxon>
        <taxon>Embryophyta</taxon>
        <taxon>Tracheophyta</taxon>
        <taxon>Polypodiopsida</taxon>
        <taxon>Polypodiidae</taxon>
        <taxon>Polypodiales</taxon>
        <taxon>Pteridineae</taxon>
        <taxon>Pteridaceae</taxon>
        <taxon>Parkerioideae</taxon>
        <taxon>Ceratopteris</taxon>
    </lineage>
</organism>
<feature type="region of interest" description="Disordered" evidence="1">
    <location>
        <begin position="32"/>
        <end position="54"/>
    </location>
</feature>